<accession>A0A8K0SSK5</accession>
<gene>
    <name evidence="2" type="ORF">B0I35DRAFT_427911</name>
</gene>
<name>A0A8K0SSK5_9HYPO</name>
<evidence type="ECO:0000313" key="2">
    <source>
        <dbReference type="EMBL" id="KAH7320850.1"/>
    </source>
</evidence>
<sequence length="83" mass="8961">MFSTFATLCPGKAFLGTALAMPSSYADSVFALSRPPSWRTTLTMSGLEHTAIATPRTSAGIRGYPQADRHSPRNSCLYRPRPG</sequence>
<protein>
    <submittedName>
        <fullName evidence="2">Uncharacterized protein</fullName>
    </submittedName>
</protein>
<keyword evidence="3" id="KW-1185">Reference proteome</keyword>
<organism evidence="2 3">
    <name type="scientific">Stachybotrys elegans</name>
    <dbReference type="NCBI Taxonomy" id="80388"/>
    <lineage>
        <taxon>Eukaryota</taxon>
        <taxon>Fungi</taxon>
        <taxon>Dikarya</taxon>
        <taxon>Ascomycota</taxon>
        <taxon>Pezizomycotina</taxon>
        <taxon>Sordariomycetes</taxon>
        <taxon>Hypocreomycetidae</taxon>
        <taxon>Hypocreales</taxon>
        <taxon>Stachybotryaceae</taxon>
        <taxon>Stachybotrys</taxon>
    </lineage>
</organism>
<dbReference type="AlphaFoldDB" id="A0A8K0SSK5"/>
<evidence type="ECO:0000313" key="3">
    <source>
        <dbReference type="Proteomes" id="UP000813444"/>
    </source>
</evidence>
<evidence type="ECO:0000256" key="1">
    <source>
        <dbReference type="SAM" id="MobiDB-lite"/>
    </source>
</evidence>
<comment type="caution">
    <text evidence="2">The sequence shown here is derived from an EMBL/GenBank/DDBJ whole genome shotgun (WGS) entry which is preliminary data.</text>
</comment>
<dbReference type="EMBL" id="JAGPNK010000005">
    <property type="protein sequence ID" value="KAH7320850.1"/>
    <property type="molecule type" value="Genomic_DNA"/>
</dbReference>
<reference evidence="2" key="1">
    <citation type="journal article" date="2021" name="Nat. Commun.">
        <title>Genetic determinants of endophytism in the Arabidopsis root mycobiome.</title>
        <authorList>
            <person name="Mesny F."/>
            <person name="Miyauchi S."/>
            <person name="Thiergart T."/>
            <person name="Pickel B."/>
            <person name="Atanasova L."/>
            <person name="Karlsson M."/>
            <person name="Huettel B."/>
            <person name="Barry K.W."/>
            <person name="Haridas S."/>
            <person name="Chen C."/>
            <person name="Bauer D."/>
            <person name="Andreopoulos W."/>
            <person name="Pangilinan J."/>
            <person name="LaButti K."/>
            <person name="Riley R."/>
            <person name="Lipzen A."/>
            <person name="Clum A."/>
            <person name="Drula E."/>
            <person name="Henrissat B."/>
            <person name="Kohler A."/>
            <person name="Grigoriev I.V."/>
            <person name="Martin F.M."/>
            <person name="Hacquard S."/>
        </authorList>
    </citation>
    <scope>NUCLEOTIDE SEQUENCE</scope>
    <source>
        <strain evidence="2">MPI-CAGE-CH-0235</strain>
    </source>
</reference>
<feature type="region of interest" description="Disordered" evidence="1">
    <location>
        <begin position="58"/>
        <end position="83"/>
    </location>
</feature>
<proteinExistence type="predicted"/>
<dbReference type="Proteomes" id="UP000813444">
    <property type="component" value="Unassembled WGS sequence"/>
</dbReference>